<dbReference type="EMBL" id="JBBYHR010000008">
    <property type="protein sequence ID" value="MEL1245478.1"/>
    <property type="molecule type" value="Genomic_DNA"/>
</dbReference>
<dbReference type="Proteomes" id="UP001464555">
    <property type="component" value="Unassembled WGS sequence"/>
</dbReference>
<feature type="signal peptide" evidence="1">
    <location>
        <begin position="1"/>
        <end position="25"/>
    </location>
</feature>
<dbReference type="RefSeq" id="WP_341697776.1">
    <property type="nucleotide sequence ID" value="NZ_JBBYHR010000008.1"/>
</dbReference>
<reference evidence="2 3" key="1">
    <citation type="submission" date="2024-04" db="EMBL/GenBank/DDBJ databases">
        <title>Flavobacterium sp. DGU11 16S ribosomal RNA gene Genome sequencing and assembly.</title>
        <authorList>
            <person name="Park S."/>
        </authorList>
    </citation>
    <scope>NUCLEOTIDE SEQUENCE [LARGE SCALE GENOMIC DNA]</scope>
    <source>
        <strain evidence="2 3">DGU11</strain>
    </source>
</reference>
<name>A0ABU9HZ96_9FLAO</name>
<feature type="chain" id="PRO_5046513255" evidence="1">
    <location>
        <begin position="26"/>
        <end position="169"/>
    </location>
</feature>
<accession>A0ABU9HZ96</accession>
<evidence type="ECO:0000313" key="3">
    <source>
        <dbReference type="Proteomes" id="UP001464555"/>
    </source>
</evidence>
<keyword evidence="3" id="KW-1185">Reference proteome</keyword>
<dbReference type="Gene3D" id="2.40.128.220">
    <property type="match status" value="1"/>
</dbReference>
<dbReference type="Pfam" id="PF12888">
    <property type="entry name" value="Lipid_bd"/>
    <property type="match status" value="1"/>
</dbReference>
<organism evidence="2 3">
    <name type="scientific">Flavobacterium arundinis</name>
    <dbReference type="NCBI Taxonomy" id="3139143"/>
    <lineage>
        <taxon>Bacteria</taxon>
        <taxon>Pseudomonadati</taxon>
        <taxon>Bacteroidota</taxon>
        <taxon>Flavobacteriia</taxon>
        <taxon>Flavobacteriales</taxon>
        <taxon>Flavobacteriaceae</taxon>
        <taxon>Flavobacterium</taxon>
    </lineage>
</organism>
<sequence>MKNIKLNIKLILLGVFSLAAFTACDEDGYADYDAGGTKTQKLNGEFWIDIADADGNVYVAHALHKLYDMNGELVITDRVGSDDSFTGWYTEAVLDYDLENLTFSATDAENTADDSVVTITEGKILKGAGRSRTGAVTDSIYFKAVFDYDPGTVLTFAGTRRTGFEEDEY</sequence>
<dbReference type="InterPro" id="IPR024404">
    <property type="entry name" value="Lipid-bd_put"/>
</dbReference>
<evidence type="ECO:0000256" key="1">
    <source>
        <dbReference type="SAM" id="SignalP"/>
    </source>
</evidence>
<gene>
    <name evidence="2" type="ORF">AAEO56_14485</name>
</gene>
<dbReference type="PROSITE" id="PS51257">
    <property type="entry name" value="PROKAR_LIPOPROTEIN"/>
    <property type="match status" value="1"/>
</dbReference>
<evidence type="ECO:0000313" key="2">
    <source>
        <dbReference type="EMBL" id="MEL1245478.1"/>
    </source>
</evidence>
<dbReference type="InterPro" id="IPR038668">
    <property type="entry name" value="Lipid-bd_sf"/>
</dbReference>
<comment type="caution">
    <text evidence="2">The sequence shown here is derived from an EMBL/GenBank/DDBJ whole genome shotgun (WGS) entry which is preliminary data.</text>
</comment>
<keyword evidence="1" id="KW-0732">Signal</keyword>
<protein>
    <submittedName>
        <fullName evidence="2">Lipid-binding protein</fullName>
    </submittedName>
</protein>
<proteinExistence type="predicted"/>